<organism evidence="2">
    <name type="scientific">Lygus hesperus</name>
    <name type="common">Western plant bug</name>
    <dbReference type="NCBI Taxonomy" id="30085"/>
    <lineage>
        <taxon>Eukaryota</taxon>
        <taxon>Metazoa</taxon>
        <taxon>Ecdysozoa</taxon>
        <taxon>Arthropoda</taxon>
        <taxon>Hexapoda</taxon>
        <taxon>Insecta</taxon>
        <taxon>Pterygota</taxon>
        <taxon>Neoptera</taxon>
        <taxon>Paraneoptera</taxon>
        <taxon>Hemiptera</taxon>
        <taxon>Heteroptera</taxon>
        <taxon>Panheteroptera</taxon>
        <taxon>Cimicomorpha</taxon>
        <taxon>Miridae</taxon>
        <taxon>Mirini</taxon>
        <taxon>Lygus</taxon>
    </lineage>
</organism>
<dbReference type="EMBL" id="GBHO01009271">
    <property type="protein sequence ID" value="JAG34333.1"/>
    <property type="molecule type" value="Transcribed_RNA"/>
</dbReference>
<keyword evidence="2" id="KW-0436">Ligase</keyword>
<protein>
    <submittedName>
        <fullName evidence="2">Methionine--tRNA ligase</fullName>
    </submittedName>
</protein>
<sequence length="160" mass="18356">NPIHDSQIAGPSTKEVPRITTGECHDNCGNEASAVPIDNAEIERMGDERADMTSGESDYEEHDQGIHYDNLDNNNSEDGKNDINNVQMEEDQLPIRGNVYTSYYQHIYAHKEFLNKFINNPFGYPCDVCDRLWFKKDLKIVLNQNDTQNITLIRKIITVH</sequence>
<feature type="non-terminal residue" evidence="2">
    <location>
        <position position="1"/>
    </location>
</feature>
<feature type="non-terminal residue" evidence="2">
    <location>
        <position position="160"/>
    </location>
</feature>
<proteinExistence type="predicted"/>
<dbReference type="AlphaFoldDB" id="A0A0A9YTC2"/>
<feature type="compositionally biased region" description="Polar residues" evidence="1">
    <location>
        <begin position="71"/>
        <end position="82"/>
    </location>
</feature>
<feature type="region of interest" description="Disordered" evidence="1">
    <location>
        <begin position="46"/>
        <end position="82"/>
    </location>
</feature>
<evidence type="ECO:0000256" key="1">
    <source>
        <dbReference type="SAM" id="MobiDB-lite"/>
    </source>
</evidence>
<accession>A0A0A9YTC2</accession>
<reference evidence="2" key="1">
    <citation type="journal article" date="2014" name="PLoS ONE">
        <title>Transcriptome-Based Identification of ABC Transporters in the Western Tarnished Plant Bug Lygus hesperus.</title>
        <authorList>
            <person name="Hull J.J."/>
            <person name="Chaney K."/>
            <person name="Geib S.M."/>
            <person name="Fabrick J.A."/>
            <person name="Brent C.S."/>
            <person name="Walsh D."/>
            <person name="Lavine L.C."/>
        </authorList>
    </citation>
    <scope>NUCLEOTIDE SEQUENCE</scope>
</reference>
<gene>
    <name evidence="2" type="primary">metG_6</name>
    <name evidence="2" type="ORF">CM83_12784</name>
</gene>
<dbReference type="GO" id="GO:0016874">
    <property type="term" value="F:ligase activity"/>
    <property type="evidence" value="ECO:0007669"/>
    <property type="project" value="UniProtKB-KW"/>
</dbReference>
<name>A0A0A9YTC2_LYGHE</name>
<evidence type="ECO:0000313" key="2">
    <source>
        <dbReference type="EMBL" id="JAG34333.1"/>
    </source>
</evidence>
<reference evidence="2" key="2">
    <citation type="submission" date="2014-07" db="EMBL/GenBank/DDBJ databases">
        <authorList>
            <person name="Hull J."/>
        </authorList>
    </citation>
    <scope>NUCLEOTIDE SEQUENCE</scope>
</reference>